<name>A0ABQ1R3Q6_9ALTE</name>
<evidence type="ECO:0000256" key="7">
    <source>
        <dbReference type="SAM" id="Phobius"/>
    </source>
</evidence>
<evidence type="ECO:0008006" key="10">
    <source>
        <dbReference type="Google" id="ProtNLM"/>
    </source>
</evidence>
<dbReference type="Gene3D" id="1.10.1760.20">
    <property type="match status" value="1"/>
</dbReference>
<organism evidence="8 9">
    <name type="scientific">Lacimicrobium alkaliphilum</name>
    <dbReference type="NCBI Taxonomy" id="1526571"/>
    <lineage>
        <taxon>Bacteria</taxon>
        <taxon>Pseudomonadati</taxon>
        <taxon>Pseudomonadota</taxon>
        <taxon>Gammaproteobacteria</taxon>
        <taxon>Alteromonadales</taxon>
        <taxon>Alteromonadaceae</taxon>
        <taxon>Lacimicrobium</taxon>
    </lineage>
</organism>
<feature type="transmembrane region" description="Helical" evidence="7">
    <location>
        <begin position="12"/>
        <end position="32"/>
    </location>
</feature>
<accession>A0ABQ1R3Q6</accession>
<feature type="transmembrane region" description="Helical" evidence="7">
    <location>
        <begin position="176"/>
        <end position="201"/>
    </location>
</feature>
<dbReference type="InterPro" id="IPR002751">
    <property type="entry name" value="CbiM/NikMN"/>
</dbReference>
<feature type="transmembrane region" description="Helical" evidence="7">
    <location>
        <begin position="103"/>
        <end position="127"/>
    </location>
</feature>
<evidence type="ECO:0000256" key="3">
    <source>
        <dbReference type="ARBA" id="ARBA00022475"/>
    </source>
</evidence>
<dbReference type="EMBL" id="BMGJ01000002">
    <property type="protein sequence ID" value="GGD53553.1"/>
    <property type="molecule type" value="Genomic_DNA"/>
</dbReference>
<evidence type="ECO:0000256" key="4">
    <source>
        <dbReference type="ARBA" id="ARBA00022692"/>
    </source>
</evidence>
<keyword evidence="4 7" id="KW-0812">Transmembrane</keyword>
<dbReference type="RefSeq" id="WP_099033132.1">
    <property type="nucleotide sequence ID" value="NZ_BMGJ01000002.1"/>
</dbReference>
<evidence type="ECO:0000256" key="5">
    <source>
        <dbReference type="ARBA" id="ARBA00022989"/>
    </source>
</evidence>
<keyword evidence="3" id="KW-1003">Cell membrane</keyword>
<keyword evidence="5 7" id="KW-1133">Transmembrane helix</keyword>
<feature type="transmembrane region" description="Helical" evidence="7">
    <location>
        <begin position="38"/>
        <end position="55"/>
    </location>
</feature>
<sequence>MFETITLLQGLSWFFYLAVLFVAVRTIPVQILIENRKLQHLLFGSAACLFVLWLFRAGIYTGLNVHFLWLTALTLVMGFRGAMLSASLALLGVTLVGKESWNLFGINGLLGIFLPIGLSYCCYNLAFHKLPRHFFIYIFVCAFLPGALMIALKMFALGGYYWLEGIHDWTIIQENYLILIPLLLFPEAMLNGMTMTLLVMYKPSWVYTFYDKFYLDKNP</sequence>
<reference evidence="9" key="1">
    <citation type="journal article" date="2019" name="Int. J. Syst. Evol. Microbiol.">
        <title>The Global Catalogue of Microorganisms (GCM) 10K type strain sequencing project: providing services to taxonomists for standard genome sequencing and annotation.</title>
        <authorList>
            <consortium name="The Broad Institute Genomics Platform"/>
            <consortium name="The Broad Institute Genome Sequencing Center for Infectious Disease"/>
            <person name="Wu L."/>
            <person name="Ma J."/>
        </authorList>
    </citation>
    <scope>NUCLEOTIDE SEQUENCE [LARGE SCALE GENOMIC DNA]</scope>
    <source>
        <strain evidence="9">CGMCC 1.12923</strain>
    </source>
</reference>
<feature type="transmembrane region" description="Helical" evidence="7">
    <location>
        <begin position="134"/>
        <end position="156"/>
    </location>
</feature>
<evidence type="ECO:0000313" key="9">
    <source>
        <dbReference type="Proteomes" id="UP000614272"/>
    </source>
</evidence>
<dbReference type="Proteomes" id="UP000614272">
    <property type="component" value="Unassembled WGS sequence"/>
</dbReference>
<dbReference type="Pfam" id="PF01891">
    <property type="entry name" value="CbiM"/>
    <property type="match status" value="1"/>
</dbReference>
<evidence type="ECO:0000256" key="1">
    <source>
        <dbReference type="ARBA" id="ARBA00004651"/>
    </source>
</evidence>
<keyword evidence="6 7" id="KW-0472">Membrane</keyword>
<evidence type="ECO:0000313" key="8">
    <source>
        <dbReference type="EMBL" id="GGD53553.1"/>
    </source>
</evidence>
<comment type="subcellular location">
    <subcellularLocation>
        <location evidence="1">Cell membrane</location>
        <topology evidence="1">Multi-pass membrane protein</topology>
    </subcellularLocation>
</comment>
<comment type="caution">
    <text evidence="8">The sequence shown here is derived from an EMBL/GenBank/DDBJ whole genome shotgun (WGS) entry which is preliminary data.</text>
</comment>
<keyword evidence="2" id="KW-0813">Transport</keyword>
<proteinExistence type="predicted"/>
<feature type="transmembrane region" description="Helical" evidence="7">
    <location>
        <begin position="67"/>
        <end position="91"/>
    </location>
</feature>
<keyword evidence="9" id="KW-1185">Reference proteome</keyword>
<protein>
    <recommendedName>
        <fullName evidence="10">Integral membrane protein</fullName>
    </recommendedName>
</protein>
<gene>
    <name evidence="8" type="ORF">GCM10011357_06690</name>
</gene>
<evidence type="ECO:0000256" key="6">
    <source>
        <dbReference type="ARBA" id="ARBA00023136"/>
    </source>
</evidence>
<evidence type="ECO:0000256" key="2">
    <source>
        <dbReference type="ARBA" id="ARBA00022448"/>
    </source>
</evidence>